<dbReference type="Gene3D" id="1.10.10.1150">
    <property type="entry name" value="Coenzyme PQQ synthesis protein D (PqqD)"/>
    <property type="match status" value="1"/>
</dbReference>
<dbReference type="Proteomes" id="UP001589693">
    <property type="component" value="Unassembled WGS sequence"/>
</dbReference>
<accession>A0ABV6A8N9</accession>
<gene>
    <name evidence="1" type="ORF">ACFFQA_36920</name>
</gene>
<keyword evidence="2" id="KW-1185">Reference proteome</keyword>
<protein>
    <submittedName>
        <fullName evidence="1">Lasso peptide biosynthesis PqqD family chaperone</fullName>
    </submittedName>
</protein>
<dbReference type="NCBIfam" id="NF033530">
    <property type="entry name" value="lasso_PqqD_Strm"/>
    <property type="match status" value="1"/>
</dbReference>
<dbReference type="InterPro" id="IPR008792">
    <property type="entry name" value="PQQD"/>
</dbReference>
<sequence>MTALRENVSVVDTDYGAVLLDRLSGQYWALNPIGALVLNTVLEGGDERHAVDAVLHNYDVDADTATRDVLAILEQCRSAGLLAE</sequence>
<dbReference type="Pfam" id="PF05402">
    <property type="entry name" value="PqqD"/>
    <property type="match status" value="1"/>
</dbReference>
<dbReference type="InterPro" id="IPR041881">
    <property type="entry name" value="PqqD_sf"/>
</dbReference>
<dbReference type="RefSeq" id="WP_377862456.1">
    <property type="nucleotide sequence ID" value="NZ_JBHLZU010000036.1"/>
</dbReference>
<dbReference type="EMBL" id="JBHLZU010000036">
    <property type="protein sequence ID" value="MFB9909549.1"/>
    <property type="molecule type" value="Genomic_DNA"/>
</dbReference>
<organism evidence="1 2">
    <name type="scientific">Allokutzneria oryzae</name>
    <dbReference type="NCBI Taxonomy" id="1378989"/>
    <lineage>
        <taxon>Bacteria</taxon>
        <taxon>Bacillati</taxon>
        <taxon>Actinomycetota</taxon>
        <taxon>Actinomycetes</taxon>
        <taxon>Pseudonocardiales</taxon>
        <taxon>Pseudonocardiaceae</taxon>
        <taxon>Allokutzneria</taxon>
    </lineage>
</organism>
<evidence type="ECO:0000313" key="2">
    <source>
        <dbReference type="Proteomes" id="UP001589693"/>
    </source>
</evidence>
<comment type="caution">
    <text evidence="1">The sequence shown here is derived from an EMBL/GenBank/DDBJ whole genome shotgun (WGS) entry which is preliminary data.</text>
</comment>
<reference evidence="1 2" key="1">
    <citation type="submission" date="2024-09" db="EMBL/GenBank/DDBJ databases">
        <authorList>
            <person name="Sun Q."/>
            <person name="Mori K."/>
        </authorList>
    </citation>
    <scope>NUCLEOTIDE SEQUENCE [LARGE SCALE GENOMIC DNA]</scope>
    <source>
        <strain evidence="1 2">TBRC 7907</strain>
    </source>
</reference>
<proteinExistence type="predicted"/>
<name>A0ABV6A8N9_9PSEU</name>
<evidence type="ECO:0000313" key="1">
    <source>
        <dbReference type="EMBL" id="MFB9909549.1"/>
    </source>
</evidence>